<sequence>MQQARQALADRLRDLRVRAGLSATGLARAAGWHQTKVSKLEHTITSPSVEDIRVWCRLCGAQDEAEDLIAVARTVSSAYVEWKRRQRTGLRQVQESYLPLWERITRFRVYEPGLLPGLFQVPAYAEAVLRSVISFNRIPDDLVEAVEARMERRKVLDDLGRTFAVVIEEQALVTRYGGAATMATQLGHLLTVMARPNISLSIVPATAPREGMWPLNGFWIYDSERVITELLTAEVTITQPSEIAVYERAFAALTAAAVHGADARALIQSALRSLH</sequence>
<reference evidence="2 3" key="1">
    <citation type="submission" date="2018-11" db="EMBL/GenBank/DDBJ databases">
        <title>Sequencing the genomes of 1000 actinobacteria strains.</title>
        <authorList>
            <person name="Klenk H.-P."/>
        </authorList>
    </citation>
    <scope>NUCLEOTIDE SEQUENCE [LARGE SCALE GENOMIC DNA]</scope>
    <source>
        <strain evidence="2 3">DSM 44254</strain>
    </source>
</reference>
<feature type="domain" description="HTH cro/C1-type" evidence="1">
    <location>
        <begin position="12"/>
        <end position="68"/>
    </location>
</feature>
<gene>
    <name evidence="2" type="ORF">EDD29_0424</name>
</gene>
<dbReference type="SMART" id="SM00530">
    <property type="entry name" value="HTH_XRE"/>
    <property type="match status" value="1"/>
</dbReference>
<dbReference type="AlphaFoldDB" id="A0A3N1CNN2"/>
<accession>A0A3N1CNN2</accession>
<dbReference type="CDD" id="cd00093">
    <property type="entry name" value="HTH_XRE"/>
    <property type="match status" value="1"/>
</dbReference>
<name>A0A3N1CNN2_9ACTN</name>
<dbReference type="SUPFAM" id="SSF47413">
    <property type="entry name" value="lambda repressor-like DNA-binding domains"/>
    <property type="match status" value="1"/>
</dbReference>
<organism evidence="2 3">
    <name type="scientific">Actinocorallia herbida</name>
    <dbReference type="NCBI Taxonomy" id="58109"/>
    <lineage>
        <taxon>Bacteria</taxon>
        <taxon>Bacillati</taxon>
        <taxon>Actinomycetota</taxon>
        <taxon>Actinomycetes</taxon>
        <taxon>Streptosporangiales</taxon>
        <taxon>Thermomonosporaceae</taxon>
        <taxon>Actinocorallia</taxon>
    </lineage>
</organism>
<dbReference type="InterPro" id="IPR010982">
    <property type="entry name" value="Lambda_DNA-bd_dom_sf"/>
</dbReference>
<evidence type="ECO:0000313" key="3">
    <source>
        <dbReference type="Proteomes" id="UP000272400"/>
    </source>
</evidence>
<protein>
    <submittedName>
        <fullName evidence="2">Helix-turn-helix protein</fullName>
    </submittedName>
</protein>
<comment type="caution">
    <text evidence="2">The sequence shown here is derived from an EMBL/GenBank/DDBJ whole genome shotgun (WGS) entry which is preliminary data.</text>
</comment>
<dbReference type="InterPro" id="IPR043917">
    <property type="entry name" value="DUF5753"/>
</dbReference>
<dbReference type="EMBL" id="RJKE01000001">
    <property type="protein sequence ID" value="ROO82937.1"/>
    <property type="molecule type" value="Genomic_DNA"/>
</dbReference>
<keyword evidence="3" id="KW-1185">Reference proteome</keyword>
<dbReference type="GO" id="GO:0003677">
    <property type="term" value="F:DNA binding"/>
    <property type="evidence" value="ECO:0007669"/>
    <property type="project" value="InterPro"/>
</dbReference>
<dbReference type="Proteomes" id="UP000272400">
    <property type="component" value="Unassembled WGS sequence"/>
</dbReference>
<dbReference type="PROSITE" id="PS50943">
    <property type="entry name" value="HTH_CROC1"/>
    <property type="match status" value="1"/>
</dbReference>
<dbReference type="Pfam" id="PF13560">
    <property type="entry name" value="HTH_31"/>
    <property type="match status" value="1"/>
</dbReference>
<proteinExistence type="predicted"/>
<evidence type="ECO:0000313" key="2">
    <source>
        <dbReference type="EMBL" id="ROO82937.1"/>
    </source>
</evidence>
<evidence type="ECO:0000259" key="1">
    <source>
        <dbReference type="PROSITE" id="PS50943"/>
    </source>
</evidence>
<dbReference type="Pfam" id="PF19054">
    <property type="entry name" value="DUF5753"/>
    <property type="match status" value="1"/>
</dbReference>
<dbReference type="InterPro" id="IPR001387">
    <property type="entry name" value="Cro/C1-type_HTH"/>
</dbReference>
<dbReference type="Gene3D" id="1.10.260.40">
    <property type="entry name" value="lambda repressor-like DNA-binding domains"/>
    <property type="match status" value="1"/>
</dbReference>